<dbReference type="GO" id="GO:0005524">
    <property type="term" value="F:ATP binding"/>
    <property type="evidence" value="ECO:0007669"/>
    <property type="project" value="UniProtKB-KW"/>
</dbReference>
<organism evidence="4 5">
    <name type="scientific">Callorhinchus milii</name>
    <name type="common">Ghost shark</name>
    <dbReference type="NCBI Taxonomy" id="7868"/>
    <lineage>
        <taxon>Eukaryota</taxon>
        <taxon>Metazoa</taxon>
        <taxon>Chordata</taxon>
        <taxon>Craniata</taxon>
        <taxon>Vertebrata</taxon>
        <taxon>Chondrichthyes</taxon>
        <taxon>Holocephali</taxon>
        <taxon>Chimaeriformes</taxon>
        <taxon>Callorhinchidae</taxon>
        <taxon>Callorhinchus</taxon>
    </lineage>
</organism>
<evidence type="ECO:0000256" key="2">
    <source>
        <dbReference type="ARBA" id="ARBA00022840"/>
    </source>
</evidence>
<dbReference type="InterPro" id="IPR050122">
    <property type="entry name" value="RTK"/>
</dbReference>
<reference evidence="5" key="1">
    <citation type="journal article" date="2006" name="Science">
        <title>Ancient noncoding elements conserved in the human genome.</title>
        <authorList>
            <person name="Venkatesh B."/>
            <person name="Kirkness E.F."/>
            <person name="Loh Y.H."/>
            <person name="Halpern A.L."/>
            <person name="Lee A.P."/>
            <person name="Johnson J."/>
            <person name="Dandona N."/>
            <person name="Viswanathan L.D."/>
            <person name="Tay A."/>
            <person name="Venter J.C."/>
            <person name="Strausberg R.L."/>
            <person name="Brenner S."/>
        </authorList>
    </citation>
    <scope>NUCLEOTIDE SEQUENCE [LARGE SCALE GENOMIC DNA]</scope>
</reference>
<dbReference type="PANTHER" id="PTHR24416:SF132">
    <property type="entry name" value="TYROSINE-PROTEIN KINASE TRANSMEMBRANE RECEPTOR ROR2"/>
    <property type="match status" value="1"/>
</dbReference>
<dbReference type="InParanoid" id="A0A4W3IDG7"/>
<reference evidence="5" key="3">
    <citation type="journal article" date="2014" name="Nature">
        <title>Elephant shark genome provides unique insights into gnathostome evolution.</title>
        <authorList>
            <consortium name="International Elephant Shark Genome Sequencing Consortium"/>
            <person name="Venkatesh B."/>
            <person name="Lee A.P."/>
            <person name="Ravi V."/>
            <person name="Maurya A.K."/>
            <person name="Lian M.M."/>
            <person name="Swann J.B."/>
            <person name="Ohta Y."/>
            <person name="Flajnik M.F."/>
            <person name="Sutoh Y."/>
            <person name="Kasahara M."/>
            <person name="Hoon S."/>
            <person name="Gangu V."/>
            <person name="Roy S.W."/>
            <person name="Irimia M."/>
            <person name="Korzh V."/>
            <person name="Kondrychyn I."/>
            <person name="Lim Z.W."/>
            <person name="Tay B.H."/>
            <person name="Tohari S."/>
            <person name="Kong K.W."/>
            <person name="Ho S."/>
            <person name="Lorente-Galdos B."/>
            <person name="Quilez J."/>
            <person name="Marques-Bonet T."/>
            <person name="Raney B.J."/>
            <person name="Ingham P.W."/>
            <person name="Tay A."/>
            <person name="Hillier L.W."/>
            <person name="Minx P."/>
            <person name="Boehm T."/>
            <person name="Wilson R.K."/>
            <person name="Brenner S."/>
            <person name="Warren W.C."/>
        </authorList>
    </citation>
    <scope>NUCLEOTIDE SEQUENCE [LARGE SCALE GENOMIC DNA]</scope>
</reference>
<dbReference type="Gene3D" id="3.30.200.20">
    <property type="entry name" value="Phosphorylase Kinase, domain 1"/>
    <property type="match status" value="1"/>
</dbReference>
<evidence type="ECO:0000256" key="1">
    <source>
        <dbReference type="ARBA" id="ARBA00022741"/>
    </source>
</evidence>
<dbReference type="Gene3D" id="1.10.510.10">
    <property type="entry name" value="Transferase(Phosphotransferase) domain 1"/>
    <property type="match status" value="1"/>
</dbReference>
<keyword evidence="2" id="KW-0067">ATP-binding</keyword>
<reference evidence="4" key="5">
    <citation type="submission" date="2025-09" db="UniProtKB">
        <authorList>
            <consortium name="Ensembl"/>
        </authorList>
    </citation>
    <scope>IDENTIFICATION</scope>
</reference>
<dbReference type="OMA" id="YLASMHY"/>
<dbReference type="GeneTree" id="ENSGT00940000153947"/>
<sequence>MKNARFNSFRMGVFSRAPLKICLSAVRFMEELGEDRFGKVYKGHLYSTGPGEPAQVIAIKTIKDKTEVSLREEFKHEALMRSRLQHPNMVCLLGIVTKDDLHEFLVMRSPHSDVGSSDDDKTVKSALEPADFLHIVSQIAAGMDYLSSHHVVHKDLATRNILVCDKLHVKISDLGVFREVYSADYYKLMGNSILPIRWMPPEAIVFGKFSVDSDIWSFGVVAWEIFGYGLQPYCGYANQDVIEMIRNRQVLPCPDDCPAWIYSLMLECWNEFPSRRPRFKDIHTRLRTWESLSNYNSSAPPSGGELQLLSFASHGRNFPCTFLYVCTCKL</sequence>
<dbReference type="GO" id="GO:0017147">
    <property type="term" value="F:Wnt-protein binding"/>
    <property type="evidence" value="ECO:0007669"/>
    <property type="project" value="TreeGrafter"/>
</dbReference>
<reference evidence="5" key="2">
    <citation type="journal article" date="2007" name="PLoS Biol.">
        <title>Survey sequencing and comparative analysis of the elephant shark (Callorhinchus milii) genome.</title>
        <authorList>
            <person name="Venkatesh B."/>
            <person name="Kirkness E.F."/>
            <person name="Loh Y.H."/>
            <person name="Halpern A.L."/>
            <person name="Lee A.P."/>
            <person name="Johnson J."/>
            <person name="Dandona N."/>
            <person name="Viswanathan L.D."/>
            <person name="Tay A."/>
            <person name="Venter J.C."/>
            <person name="Strausberg R.L."/>
            <person name="Brenner S."/>
        </authorList>
    </citation>
    <scope>NUCLEOTIDE SEQUENCE [LARGE SCALE GENOMIC DNA]</scope>
</reference>
<reference evidence="4" key="4">
    <citation type="submission" date="2025-08" db="UniProtKB">
        <authorList>
            <consortium name="Ensembl"/>
        </authorList>
    </citation>
    <scope>IDENTIFICATION</scope>
</reference>
<dbReference type="Pfam" id="PF07714">
    <property type="entry name" value="PK_Tyr_Ser-Thr"/>
    <property type="match status" value="1"/>
</dbReference>
<dbReference type="Proteomes" id="UP000314986">
    <property type="component" value="Unassembled WGS sequence"/>
</dbReference>
<dbReference type="InterPro" id="IPR001245">
    <property type="entry name" value="Ser-Thr/Tyr_kinase_cat_dom"/>
</dbReference>
<dbReference type="PROSITE" id="PS50011">
    <property type="entry name" value="PROTEIN_KINASE_DOM"/>
    <property type="match status" value="1"/>
</dbReference>
<dbReference type="GO" id="GO:0004714">
    <property type="term" value="F:transmembrane receptor protein tyrosine kinase activity"/>
    <property type="evidence" value="ECO:0007669"/>
    <property type="project" value="TreeGrafter"/>
</dbReference>
<evidence type="ECO:0000313" key="5">
    <source>
        <dbReference type="Proteomes" id="UP000314986"/>
    </source>
</evidence>
<dbReference type="Ensembl" id="ENSCMIT00000028767.1">
    <property type="protein sequence ID" value="ENSCMIP00000028319.1"/>
    <property type="gene ID" value="ENSCMIG00000012295.1"/>
</dbReference>
<dbReference type="InterPro" id="IPR011009">
    <property type="entry name" value="Kinase-like_dom_sf"/>
</dbReference>
<dbReference type="PANTHER" id="PTHR24416">
    <property type="entry name" value="TYROSINE-PROTEIN KINASE RECEPTOR"/>
    <property type="match status" value="1"/>
</dbReference>
<keyword evidence="5" id="KW-1185">Reference proteome</keyword>
<evidence type="ECO:0000313" key="4">
    <source>
        <dbReference type="Ensembl" id="ENSCMIP00000028319.1"/>
    </source>
</evidence>
<name>A0A4W3IDG7_CALMI</name>
<dbReference type="STRING" id="7868.ENSCMIP00000028319"/>
<feature type="domain" description="Protein kinase" evidence="3">
    <location>
        <begin position="26"/>
        <end position="286"/>
    </location>
</feature>
<dbReference type="SUPFAM" id="SSF56112">
    <property type="entry name" value="Protein kinase-like (PK-like)"/>
    <property type="match status" value="1"/>
</dbReference>
<dbReference type="GO" id="GO:0005886">
    <property type="term" value="C:plasma membrane"/>
    <property type="evidence" value="ECO:0007669"/>
    <property type="project" value="TreeGrafter"/>
</dbReference>
<dbReference type="GO" id="GO:0043235">
    <property type="term" value="C:receptor complex"/>
    <property type="evidence" value="ECO:0007669"/>
    <property type="project" value="TreeGrafter"/>
</dbReference>
<proteinExistence type="predicted"/>
<dbReference type="InterPro" id="IPR000719">
    <property type="entry name" value="Prot_kinase_dom"/>
</dbReference>
<dbReference type="GO" id="GO:0007169">
    <property type="term" value="P:cell surface receptor protein tyrosine kinase signaling pathway"/>
    <property type="evidence" value="ECO:0007669"/>
    <property type="project" value="TreeGrafter"/>
</dbReference>
<dbReference type="InterPro" id="IPR008266">
    <property type="entry name" value="Tyr_kinase_AS"/>
</dbReference>
<accession>A0A4W3IDG7</accession>
<dbReference type="AlphaFoldDB" id="A0A4W3IDG7"/>
<evidence type="ECO:0000259" key="3">
    <source>
        <dbReference type="PROSITE" id="PS50011"/>
    </source>
</evidence>
<protein>
    <submittedName>
        <fullName evidence="4">Receptor tyrosine kinase like orphan receptor 2</fullName>
    </submittedName>
</protein>
<dbReference type="PROSITE" id="PS00109">
    <property type="entry name" value="PROTEIN_KINASE_TYR"/>
    <property type="match status" value="1"/>
</dbReference>
<keyword evidence="1" id="KW-0547">Nucleotide-binding</keyword>
<dbReference type="PRINTS" id="PR00109">
    <property type="entry name" value="TYRKINASE"/>
</dbReference>